<keyword evidence="2" id="KW-1185">Reference proteome</keyword>
<comment type="caution">
    <text evidence="1">The sequence shown here is derived from an EMBL/GenBank/DDBJ whole genome shotgun (WGS) entry which is preliminary data.</text>
</comment>
<dbReference type="EMBL" id="JAVRRA010017789">
    <property type="protein sequence ID" value="KAK5195979.1"/>
    <property type="molecule type" value="Genomic_DNA"/>
</dbReference>
<name>A0ABR0LLH7_9PEZI</name>
<proteinExistence type="predicted"/>
<evidence type="ECO:0000313" key="2">
    <source>
        <dbReference type="Proteomes" id="UP001357485"/>
    </source>
</evidence>
<gene>
    <name evidence="1" type="ORF">LTR16_006898</name>
</gene>
<dbReference type="InterPro" id="IPR029058">
    <property type="entry name" value="AB_hydrolase_fold"/>
</dbReference>
<protein>
    <submittedName>
        <fullName evidence="1">Uncharacterized protein</fullName>
    </submittedName>
</protein>
<organism evidence="1 2">
    <name type="scientific">Cryomyces antarcticus</name>
    <dbReference type="NCBI Taxonomy" id="329879"/>
    <lineage>
        <taxon>Eukaryota</taxon>
        <taxon>Fungi</taxon>
        <taxon>Dikarya</taxon>
        <taxon>Ascomycota</taxon>
        <taxon>Pezizomycotina</taxon>
        <taxon>Dothideomycetes</taxon>
        <taxon>Dothideomycetes incertae sedis</taxon>
        <taxon>Cryomyces</taxon>
    </lineage>
</organism>
<reference evidence="1 2" key="1">
    <citation type="submission" date="2023-08" db="EMBL/GenBank/DDBJ databases">
        <title>Black Yeasts Isolated from many extreme environments.</title>
        <authorList>
            <person name="Coleine C."/>
            <person name="Stajich J.E."/>
            <person name="Selbmann L."/>
        </authorList>
    </citation>
    <scope>NUCLEOTIDE SEQUENCE [LARGE SCALE GENOMIC DNA]</scope>
    <source>
        <strain evidence="1 2">CCFEE 536</strain>
    </source>
</reference>
<feature type="non-terminal residue" evidence="1">
    <location>
        <position position="96"/>
    </location>
</feature>
<sequence>MSVYEANKTTPAVRRFHFIFHAVIDLPEVLIVGREPISINHFFSKIAYNTAAISAADVDYYAHTYAQPGAMQCTFEEYRAFKTDVEENWNRLRDTG</sequence>
<dbReference type="SUPFAM" id="SSF53474">
    <property type="entry name" value="alpha/beta-Hydrolases"/>
    <property type="match status" value="1"/>
</dbReference>
<accession>A0ABR0LLH7</accession>
<dbReference type="Gene3D" id="3.40.50.1820">
    <property type="entry name" value="alpha/beta hydrolase"/>
    <property type="match status" value="1"/>
</dbReference>
<dbReference type="Proteomes" id="UP001357485">
    <property type="component" value="Unassembled WGS sequence"/>
</dbReference>
<evidence type="ECO:0000313" key="1">
    <source>
        <dbReference type="EMBL" id="KAK5195979.1"/>
    </source>
</evidence>